<keyword evidence="2" id="KW-1185">Reference proteome</keyword>
<comment type="caution">
    <text evidence="1">The sequence shown here is derived from an EMBL/GenBank/DDBJ whole genome shotgun (WGS) entry which is preliminary data.</text>
</comment>
<organism evidence="1 2">
    <name type="scientific">Cuscuta epithymum</name>
    <dbReference type="NCBI Taxonomy" id="186058"/>
    <lineage>
        <taxon>Eukaryota</taxon>
        <taxon>Viridiplantae</taxon>
        <taxon>Streptophyta</taxon>
        <taxon>Embryophyta</taxon>
        <taxon>Tracheophyta</taxon>
        <taxon>Spermatophyta</taxon>
        <taxon>Magnoliopsida</taxon>
        <taxon>eudicotyledons</taxon>
        <taxon>Gunneridae</taxon>
        <taxon>Pentapetalae</taxon>
        <taxon>asterids</taxon>
        <taxon>lamiids</taxon>
        <taxon>Solanales</taxon>
        <taxon>Convolvulaceae</taxon>
        <taxon>Cuscuteae</taxon>
        <taxon>Cuscuta</taxon>
        <taxon>Cuscuta subgen. Cuscuta</taxon>
    </lineage>
</organism>
<proteinExistence type="predicted"/>
<accession>A0AAV0G0S2</accession>
<gene>
    <name evidence="1" type="ORF">CEPIT_LOCUS39178</name>
</gene>
<protein>
    <submittedName>
        <fullName evidence="1">Uncharacterized protein</fullName>
    </submittedName>
</protein>
<dbReference type="EMBL" id="CAMAPF010001031">
    <property type="protein sequence ID" value="CAH9141505.1"/>
    <property type="molecule type" value="Genomic_DNA"/>
</dbReference>
<dbReference type="Proteomes" id="UP001152523">
    <property type="component" value="Unassembled WGS sequence"/>
</dbReference>
<dbReference type="AlphaFoldDB" id="A0AAV0G0S2"/>
<evidence type="ECO:0000313" key="2">
    <source>
        <dbReference type="Proteomes" id="UP001152523"/>
    </source>
</evidence>
<reference evidence="1" key="1">
    <citation type="submission" date="2022-07" db="EMBL/GenBank/DDBJ databases">
        <authorList>
            <person name="Macas J."/>
            <person name="Novak P."/>
            <person name="Neumann P."/>
        </authorList>
    </citation>
    <scope>NUCLEOTIDE SEQUENCE</scope>
</reference>
<name>A0AAV0G0S2_9ASTE</name>
<evidence type="ECO:0000313" key="1">
    <source>
        <dbReference type="EMBL" id="CAH9141505.1"/>
    </source>
</evidence>
<sequence length="48" mass="5426">MLMDNVSLNNYLGACTPIFAKCGLNTCYVTSAALNNILHYVCLWMYYV</sequence>